<dbReference type="RefSeq" id="XP_045957369.1">
    <property type="nucleotide sequence ID" value="XM_046100216.1"/>
</dbReference>
<protein>
    <recommendedName>
        <fullName evidence="3">Nephrocystin 3-like N-terminal domain-containing protein</fullName>
    </recommendedName>
</protein>
<keyword evidence="2" id="KW-0732">Signal</keyword>
<dbReference type="InterPro" id="IPR055530">
    <property type="entry name" value="DUF7104"/>
</dbReference>
<dbReference type="SUPFAM" id="SSF52540">
    <property type="entry name" value="P-loop containing nucleoside triphosphate hydrolases"/>
    <property type="match status" value="1"/>
</dbReference>
<sequence>MALITTVLILFKARLAKPVHIRPKRHVALRVQDIPTAKSREVLRNDLAEIAATDSILDEAVKTINRISLVPVSKQWACATASFCTSLSDTELVERFSRATKGRPIEYKYDCTFYGITPLYDDEAGAKIDILAVPGLASHAVGSWKAPGGNDVWLRDFLPDDVGGIRVLLYGYDTDLRKTNSRKSIEDMGKMLLESVTAFRAELQALIHASKRTRYDLSTTCCGLLFFGVPNHGLRNEQLHSLVQGQPNEALIRDLLVDRDTEPSTFLKRVSSQFAECCKGQYPVISFYELQHSPVVEKHPDGSLTKSGDKVLMVTEKSATSTGITAVADEDNIPFDTDHSGLVKFSARSQESYQIVKDKIKNLATEGVAYVSQRSADNLSDKSKQRWRNLNNPPYDSFRNSSKLAKPEPGTLEWLIDEDDVNLADTDANVMTLRSSDFISWRDSDETQRLLITGNPGQGKSVLSNFIVTNLERNNFTNSKVIYYFCNIKIDEAQRNARAVLRSLIVQLCETRQELFQILPSDLADNSDRFFTASIDRLLHIFEQMLEINSYDQVYCVIDGLDVYDDGMDELIVALSRIFISPGAKAPLTKLICTSRPGGLVHDAWGQSQCRILRCNAKDLKLFIESRVTSLGPQFTDDMKASLKVQLFEHAKQTFLWIDVVVRRTRAIRIPSLARIKETIAKSSADLEALYAQLVHDIIQLDQLYARILVWAIYARRPLYYTELADAAAIEPNVGYTSYAQYLEHRPNLTPNLIYRTLGTLLDVLDDKVYPIHQSIKDFFETKKPLGGYFGSIEARLWPAYVSMTYLRCVGPRTRSADSHSFFQYGSVFWFSHIASANDIYDNPDIKCQLSQVLDITCWKAQAWMNYLWSERGQVVPESISQIAVDLDIGWLAEVLLDRKIDLLVGNFSKDSFISSAGRNGAVLRVLLGHNQARHIMLPEQLVPIIFGKFGRNVVHLLLEHRGNETTITEEVVKAAAGNEWNGKEVMALLLAKRPDDVVITEGVVKAAVGNGLNGKKVMALLLEKRPDDVVITEKVVKAAAGNVWNGKEVMALLLEKRPDDVVITEGVVKAAVGNGLNGKKVMALLLEKRPDDVVITEEVVRAAAGNEWNGKEVMALLLERRPNDVVITEKVVKAAVGNCIGVMALLLEKRSNDVVVVTKDIVKAAAGNVWNGKKVMALLLEKKPDNVVITEEVVFIIAQRFDILIMALLLEKRPDVMITEEVVKAAAGSYIGDKVMALFLEKRPDNVVITEEVVSIIAQRFDILIMALLLEKRPDVIITEKVVKAAAGSYNGDKVMALLLEKRSNDVVVTKDIVKAAAGNVWNGKKVMALLLEERPDDVVITEEVVRAAAGNEWNGKEVMALLLEKRPDDVVITEEVVRAAAGNERNGKEAMALLLGKRPDDVVITEEVVKAAAGNEWNGKEVMALLLEKRPDDVVITEEVVKAAAGIERNRKEVMALLLEKRPNDVVITEEVVKAERGIGMGGR</sequence>
<dbReference type="EMBL" id="JAGPXC010000005">
    <property type="protein sequence ID" value="KAH6653092.1"/>
    <property type="molecule type" value="Genomic_DNA"/>
</dbReference>
<dbReference type="OrthoDB" id="7464126at2759"/>
<dbReference type="Gene3D" id="1.20.5.340">
    <property type="match status" value="8"/>
</dbReference>
<dbReference type="PANTHER" id="PTHR10039:SF14">
    <property type="entry name" value="NACHT DOMAIN-CONTAINING PROTEIN"/>
    <property type="match status" value="1"/>
</dbReference>
<keyword evidence="1" id="KW-0677">Repeat</keyword>
<evidence type="ECO:0000313" key="4">
    <source>
        <dbReference type="EMBL" id="KAH6653092.1"/>
    </source>
</evidence>
<evidence type="ECO:0000256" key="1">
    <source>
        <dbReference type="ARBA" id="ARBA00022737"/>
    </source>
</evidence>
<proteinExistence type="predicted"/>
<feature type="domain" description="Nephrocystin 3-like N-terminal" evidence="3">
    <location>
        <begin position="433"/>
        <end position="596"/>
    </location>
</feature>
<gene>
    <name evidence="4" type="ORF">BKA67DRAFT_536788</name>
</gene>
<dbReference type="Gene3D" id="3.40.50.300">
    <property type="entry name" value="P-loop containing nucleotide triphosphate hydrolases"/>
    <property type="match status" value="1"/>
</dbReference>
<organism evidence="4 5">
    <name type="scientific">Truncatella angustata</name>
    <dbReference type="NCBI Taxonomy" id="152316"/>
    <lineage>
        <taxon>Eukaryota</taxon>
        <taxon>Fungi</taxon>
        <taxon>Dikarya</taxon>
        <taxon>Ascomycota</taxon>
        <taxon>Pezizomycotina</taxon>
        <taxon>Sordariomycetes</taxon>
        <taxon>Xylariomycetidae</taxon>
        <taxon>Amphisphaeriales</taxon>
        <taxon>Sporocadaceae</taxon>
        <taxon>Truncatella</taxon>
    </lineage>
</organism>
<dbReference type="PANTHER" id="PTHR10039">
    <property type="entry name" value="AMELOGENIN"/>
    <property type="match status" value="1"/>
</dbReference>
<dbReference type="InterPro" id="IPR056884">
    <property type="entry name" value="NPHP3-like_N"/>
</dbReference>
<dbReference type="Pfam" id="PF23397">
    <property type="entry name" value="DUF7104"/>
    <property type="match status" value="17"/>
</dbReference>
<accession>A0A9P8UJ46</accession>
<reference evidence="4" key="1">
    <citation type="journal article" date="2021" name="Nat. Commun.">
        <title>Genetic determinants of endophytism in the Arabidopsis root mycobiome.</title>
        <authorList>
            <person name="Mesny F."/>
            <person name="Miyauchi S."/>
            <person name="Thiergart T."/>
            <person name="Pickel B."/>
            <person name="Atanasova L."/>
            <person name="Karlsson M."/>
            <person name="Huettel B."/>
            <person name="Barry K.W."/>
            <person name="Haridas S."/>
            <person name="Chen C."/>
            <person name="Bauer D."/>
            <person name="Andreopoulos W."/>
            <person name="Pangilinan J."/>
            <person name="LaButti K."/>
            <person name="Riley R."/>
            <person name="Lipzen A."/>
            <person name="Clum A."/>
            <person name="Drula E."/>
            <person name="Henrissat B."/>
            <person name="Kohler A."/>
            <person name="Grigoriev I.V."/>
            <person name="Martin F.M."/>
            <person name="Hacquard S."/>
        </authorList>
    </citation>
    <scope>NUCLEOTIDE SEQUENCE</scope>
    <source>
        <strain evidence="4">MPI-SDFR-AT-0073</strain>
    </source>
</reference>
<dbReference type="GeneID" id="70129108"/>
<name>A0A9P8UJ46_9PEZI</name>
<comment type="caution">
    <text evidence="4">The sequence shown here is derived from an EMBL/GenBank/DDBJ whole genome shotgun (WGS) entry which is preliminary data.</text>
</comment>
<keyword evidence="5" id="KW-1185">Reference proteome</keyword>
<feature type="chain" id="PRO_5040126304" description="Nephrocystin 3-like N-terminal domain-containing protein" evidence="2">
    <location>
        <begin position="17"/>
        <end position="1486"/>
    </location>
</feature>
<evidence type="ECO:0000259" key="3">
    <source>
        <dbReference type="Pfam" id="PF24883"/>
    </source>
</evidence>
<dbReference type="Proteomes" id="UP000758603">
    <property type="component" value="Unassembled WGS sequence"/>
</dbReference>
<feature type="signal peptide" evidence="2">
    <location>
        <begin position="1"/>
        <end position="16"/>
    </location>
</feature>
<dbReference type="InterPro" id="IPR027417">
    <property type="entry name" value="P-loop_NTPase"/>
</dbReference>
<evidence type="ECO:0000313" key="5">
    <source>
        <dbReference type="Proteomes" id="UP000758603"/>
    </source>
</evidence>
<dbReference type="Pfam" id="PF24883">
    <property type="entry name" value="NPHP3_N"/>
    <property type="match status" value="1"/>
</dbReference>
<evidence type="ECO:0000256" key="2">
    <source>
        <dbReference type="SAM" id="SignalP"/>
    </source>
</evidence>